<keyword evidence="4" id="KW-1133">Transmembrane helix</keyword>
<dbReference type="SUPFAM" id="SSF56519">
    <property type="entry name" value="Penicillin binding protein dimerisation domain"/>
    <property type="match status" value="1"/>
</dbReference>
<evidence type="ECO:0000256" key="4">
    <source>
        <dbReference type="SAM" id="Phobius"/>
    </source>
</evidence>
<evidence type="ECO:0000259" key="5">
    <source>
        <dbReference type="Pfam" id="PF00905"/>
    </source>
</evidence>
<protein>
    <submittedName>
        <fullName evidence="7">Peptidoglycan synthetase</fullName>
        <ecNumber evidence="7">2.4.1.129</ecNumber>
    </submittedName>
</protein>
<evidence type="ECO:0000256" key="1">
    <source>
        <dbReference type="ARBA" id="ARBA00004370"/>
    </source>
</evidence>
<proteinExistence type="inferred from homology"/>
<dbReference type="Pfam" id="PF03717">
    <property type="entry name" value="PBP_dimer"/>
    <property type="match status" value="1"/>
</dbReference>
<dbReference type="GO" id="GO:0005886">
    <property type="term" value="C:plasma membrane"/>
    <property type="evidence" value="ECO:0007669"/>
    <property type="project" value="TreeGrafter"/>
</dbReference>
<dbReference type="Gene3D" id="3.40.710.10">
    <property type="entry name" value="DD-peptidase/beta-lactamase superfamily"/>
    <property type="match status" value="1"/>
</dbReference>
<dbReference type="InterPro" id="IPR050515">
    <property type="entry name" value="Beta-lactam/transpept"/>
</dbReference>
<dbReference type="AlphaFoldDB" id="A0A087DQ49"/>
<comment type="subcellular location">
    <subcellularLocation>
        <location evidence="1">Membrane</location>
    </subcellularLocation>
</comment>
<dbReference type="Gene3D" id="3.90.1310.10">
    <property type="entry name" value="Penicillin-binding protein 2a (Domain 2)"/>
    <property type="match status" value="1"/>
</dbReference>
<dbReference type="InterPro" id="IPR012338">
    <property type="entry name" value="Beta-lactam/transpept-like"/>
</dbReference>
<dbReference type="InterPro" id="IPR001460">
    <property type="entry name" value="PCN-bd_Tpept"/>
</dbReference>
<feature type="domain" description="Penicillin-binding protein dimerisation" evidence="6">
    <location>
        <begin position="62"/>
        <end position="233"/>
    </location>
</feature>
<dbReference type="SUPFAM" id="SSF56601">
    <property type="entry name" value="beta-lactamase/transpeptidase-like"/>
    <property type="match status" value="1"/>
</dbReference>
<evidence type="ECO:0000259" key="6">
    <source>
        <dbReference type="Pfam" id="PF03717"/>
    </source>
</evidence>
<keyword evidence="4" id="KW-0812">Transmembrane</keyword>
<sequence>MNPIRRIYTFFHKNLLTKTMAIGVVLALMGTTCLIQLANIQLVNGKGMAQAAAQSRTTTVTLKARRGKIMDTNGAILAQSVERYTIIGNPEQAQAFIPTTCTKQTGSNCHQINGKPVGVTGAAAVARLLAPVLGMDATELGAKLSISGQYVVLKKDVTPAVKRKISKLNLGGIVYAELSNERLYSNGTLMGSLLGGVDADGKGVAGIEQMENKTLTGRDGYQVYQQGNSGVEIPGTMTESKDAVNGSDVTLTIDRDVQWYTEKVLSDSENKYHSAWGIAMVQDVQSGDILALADSDTTEAGSDQAKMGASRAVSETFEPGSIGKVLAMSGMLQLGLHKVDDKFTVPNTVTVEGQTYKDAVDHGNEHWTLAGILEQSSNVGMVIAGDKMTNEQRYNFISKFGIGQATGLNLPGESEGVLHPSDSWDRRTRNTVLFGQGYTVNVMQLTNAVSVIANKGVKKPQRIIKSITDTAGHVEEQQSKGEATRVIDESVASQMLNAMESSAEHYNTFVKVDGYRMAAKSGTAEVAGANGQLTSIISDYSTIIPADNPRFVITVVLKDPQGSFGGLTAGPVTAEIGEFLMQKYEVPASSPRTDAIPVNW</sequence>
<dbReference type="InterPro" id="IPR036138">
    <property type="entry name" value="PBP_dimer_sf"/>
</dbReference>
<comment type="caution">
    <text evidence="7">The sequence shown here is derived from an EMBL/GenBank/DDBJ whole genome shotgun (WGS) entry which is preliminary data.</text>
</comment>
<evidence type="ECO:0000313" key="7">
    <source>
        <dbReference type="EMBL" id="KFI97649.1"/>
    </source>
</evidence>
<dbReference type="Pfam" id="PF00905">
    <property type="entry name" value="Transpeptidase"/>
    <property type="match status" value="1"/>
</dbReference>
<feature type="transmembrane region" description="Helical" evidence="4">
    <location>
        <begin position="20"/>
        <end position="38"/>
    </location>
</feature>
<dbReference type="PANTHER" id="PTHR30627">
    <property type="entry name" value="PEPTIDOGLYCAN D,D-TRANSPEPTIDASE"/>
    <property type="match status" value="1"/>
</dbReference>
<feature type="domain" description="Penicillin-binding protein transpeptidase" evidence="5">
    <location>
        <begin position="277"/>
        <end position="576"/>
    </location>
</feature>
<dbReference type="GO" id="GO:0071555">
    <property type="term" value="P:cell wall organization"/>
    <property type="evidence" value="ECO:0007669"/>
    <property type="project" value="TreeGrafter"/>
</dbReference>
<dbReference type="RefSeq" id="WP_033499726.1">
    <property type="nucleotide sequence ID" value="NZ_JDUX01000004.1"/>
</dbReference>
<keyword evidence="7" id="KW-0808">Transferase</keyword>
<dbReference type="GO" id="GO:0008658">
    <property type="term" value="F:penicillin binding"/>
    <property type="evidence" value="ECO:0007669"/>
    <property type="project" value="InterPro"/>
</dbReference>
<reference evidence="7 8" key="1">
    <citation type="submission" date="2014-03" db="EMBL/GenBank/DDBJ databases">
        <title>Genomics of Bifidobacteria.</title>
        <authorList>
            <person name="Ventura M."/>
            <person name="Milani C."/>
            <person name="Lugli G.A."/>
        </authorList>
    </citation>
    <scope>NUCLEOTIDE SEQUENCE [LARGE SCALE GENOMIC DNA]</scope>
    <source>
        <strain evidence="8">JCM 15918</strain>
    </source>
</reference>
<name>A0A087DQ49_BIFAD</name>
<evidence type="ECO:0000256" key="3">
    <source>
        <dbReference type="ARBA" id="ARBA00023136"/>
    </source>
</evidence>
<dbReference type="PANTHER" id="PTHR30627:SF1">
    <property type="entry name" value="PEPTIDOGLYCAN D,D-TRANSPEPTIDASE FTSI"/>
    <property type="match status" value="1"/>
</dbReference>
<dbReference type="EMBL" id="JGZQ01000005">
    <property type="protein sequence ID" value="KFI97649.1"/>
    <property type="molecule type" value="Genomic_DNA"/>
</dbReference>
<dbReference type="InterPro" id="IPR005311">
    <property type="entry name" value="PBP_dimer"/>
</dbReference>
<dbReference type="EC" id="2.4.1.129" evidence="7"/>
<gene>
    <name evidence="7" type="ORF">BSTER_1415</name>
</gene>
<comment type="similarity">
    <text evidence="2">Belongs to the transpeptidase family.</text>
</comment>
<dbReference type="Gene3D" id="3.30.450.330">
    <property type="match status" value="1"/>
</dbReference>
<accession>A0A087DQ49</accession>
<keyword evidence="7" id="KW-0328">Glycosyltransferase</keyword>
<evidence type="ECO:0000256" key="2">
    <source>
        <dbReference type="ARBA" id="ARBA00007171"/>
    </source>
</evidence>
<dbReference type="Proteomes" id="UP000029091">
    <property type="component" value="Unassembled WGS sequence"/>
</dbReference>
<keyword evidence="3 4" id="KW-0472">Membrane</keyword>
<organism evidence="7 8">
    <name type="scientific">Bifidobacterium adolescentis JCM 15918</name>
    <dbReference type="NCBI Taxonomy" id="1437612"/>
    <lineage>
        <taxon>Bacteria</taxon>
        <taxon>Bacillati</taxon>
        <taxon>Actinomycetota</taxon>
        <taxon>Actinomycetes</taxon>
        <taxon>Bifidobacteriales</taxon>
        <taxon>Bifidobacteriaceae</taxon>
        <taxon>Bifidobacterium</taxon>
    </lineage>
</organism>
<dbReference type="GO" id="GO:0016757">
    <property type="term" value="F:glycosyltransferase activity"/>
    <property type="evidence" value="ECO:0007669"/>
    <property type="project" value="UniProtKB-KW"/>
</dbReference>
<evidence type="ECO:0000313" key="8">
    <source>
        <dbReference type="Proteomes" id="UP000029091"/>
    </source>
</evidence>